<proteinExistence type="predicted"/>
<comment type="caution">
    <text evidence="1">The sequence shown here is derived from an EMBL/GenBank/DDBJ whole genome shotgun (WGS) entry which is preliminary data.</text>
</comment>
<dbReference type="EMBL" id="CM042890">
    <property type="protein sequence ID" value="KAI4312517.1"/>
    <property type="molecule type" value="Genomic_DNA"/>
</dbReference>
<name>A0ACB9LMZ1_9MYRT</name>
<sequence>MAGDQLVINVLDSTMVKPAGETPHHVLWSSNMDLIVLHVHMTTVYFYRSSRIPGFFDAEGRLEVDCNGEGALFVVAETTSTIDDLGDFTPSLELRKLIPAEDFSGGLSSCPVLLLQVTYFKYGGVSLGVGVQHQVADGSSVIHFLNTWSDIARGLKVSVPPFIDRTLLRARDPPRPQFEHVEYKPTPVLKTPASQTFDSQATKTDSDSTTTVIFKLTRDQLNILKGKAMEDGNNKKYSTYEALAGHVWKCVCEARGLPNDQEIKLYIATDGRARLRPVLPPGYMGNVVFTATPLAVAGDIRSKPVWYAMSKIHDTLIRMDDKYLRSAIEYLQLQPDIPALIGGPSWFRCPNLRITSWTRLPLYDVDFGWGRPIFVGLGVQLHEGMAFLLPSPTGDGIWMTISLPINHLKAFEKLLYQI</sequence>
<gene>
    <name evidence="1" type="ORF">MLD38_037323</name>
</gene>
<accession>A0ACB9LMZ1</accession>
<evidence type="ECO:0000313" key="2">
    <source>
        <dbReference type="Proteomes" id="UP001057402"/>
    </source>
</evidence>
<organism evidence="1 2">
    <name type="scientific">Melastoma candidum</name>
    <dbReference type="NCBI Taxonomy" id="119954"/>
    <lineage>
        <taxon>Eukaryota</taxon>
        <taxon>Viridiplantae</taxon>
        <taxon>Streptophyta</taxon>
        <taxon>Embryophyta</taxon>
        <taxon>Tracheophyta</taxon>
        <taxon>Spermatophyta</taxon>
        <taxon>Magnoliopsida</taxon>
        <taxon>eudicotyledons</taxon>
        <taxon>Gunneridae</taxon>
        <taxon>Pentapetalae</taxon>
        <taxon>rosids</taxon>
        <taxon>malvids</taxon>
        <taxon>Myrtales</taxon>
        <taxon>Melastomataceae</taxon>
        <taxon>Melastomatoideae</taxon>
        <taxon>Melastomateae</taxon>
        <taxon>Melastoma</taxon>
    </lineage>
</organism>
<evidence type="ECO:0000313" key="1">
    <source>
        <dbReference type="EMBL" id="KAI4312517.1"/>
    </source>
</evidence>
<keyword evidence="2" id="KW-1185">Reference proteome</keyword>
<dbReference type="Proteomes" id="UP001057402">
    <property type="component" value="Chromosome 11"/>
</dbReference>
<reference evidence="2" key="1">
    <citation type="journal article" date="2023" name="Front. Plant Sci.">
        <title>Chromosomal-level genome assembly of Melastoma candidum provides insights into trichome evolution.</title>
        <authorList>
            <person name="Zhong Y."/>
            <person name="Wu W."/>
            <person name="Sun C."/>
            <person name="Zou P."/>
            <person name="Liu Y."/>
            <person name="Dai S."/>
            <person name="Zhou R."/>
        </authorList>
    </citation>
    <scope>NUCLEOTIDE SEQUENCE [LARGE SCALE GENOMIC DNA]</scope>
</reference>
<protein>
    <submittedName>
        <fullName evidence="1">Uncharacterized protein</fullName>
    </submittedName>
</protein>